<evidence type="ECO:0000313" key="2">
    <source>
        <dbReference type="Proteomes" id="UP000479710"/>
    </source>
</evidence>
<sequence>MGLESAVAASYARPIAAWVGRAAIPRLRPAAPACDSAVPVAAYVARRPAPVAASRARPRVGLAAASVASLAPVAASVGRAASGPRCRAPGSDLPPHVPSACLSAAASPRLHPATARVHGG</sequence>
<dbReference type="Proteomes" id="UP000479710">
    <property type="component" value="Unassembled WGS sequence"/>
</dbReference>
<name>A0A6G1FF10_9ORYZ</name>
<evidence type="ECO:0000313" key="1">
    <source>
        <dbReference type="EMBL" id="KAF0935526.1"/>
    </source>
</evidence>
<accession>A0A6G1FF10</accession>
<protein>
    <submittedName>
        <fullName evidence="1">Uncharacterized protein</fullName>
    </submittedName>
</protein>
<keyword evidence="2" id="KW-1185">Reference proteome</keyword>
<gene>
    <name evidence="1" type="ORF">E2562_034315</name>
</gene>
<organism evidence="1 2">
    <name type="scientific">Oryza meyeriana var. granulata</name>
    <dbReference type="NCBI Taxonomy" id="110450"/>
    <lineage>
        <taxon>Eukaryota</taxon>
        <taxon>Viridiplantae</taxon>
        <taxon>Streptophyta</taxon>
        <taxon>Embryophyta</taxon>
        <taxon>Tracheophyta</taxon>
        <taxon>Spermatophyta</taxon>
        <taxon>Magnoliopsida</taxon>
        <taxon>Liliopsida</taxon>
        <taxon>Poales</taxon>
        <taxon>Poaceae</taxon>
        <taxon>BOP clade</taxon>
        <taxon>Oryzoideae</taxon>
        <taxon>Oryzeae</taxon>
        <taxon>Oryzinae</taxon>
        <taxon>Oryza</taxon>
        <taxon>Oryza meyeriana</taxon>
    </lineage>
</organism>
<reference evidence="1 2" key="1">
    <citation type="submission" date="2019-11" db="EMBL/GenBank/DDBJ databases">
        <title>Whole genome sequence of Oryza granulata.</title>
        <authorList>
            <person name="Li W."/>
        </authorList>
    </citation>
    <scope>NUCLEOTIDE SEQUENCE [LARGE SCALE GENOMIC DNA]</scope>
    <source>
        <strain evidence="2">cv. Menghai</strain>
        <tissue evidence="1">Leaf</tissue>
    </source>
</reference>
<proteinExistence type="predicted"/>
<dbReference type="AlphaFoldDB" id="A0A6G1FF10"/>
<dbReference type="EMBL" id="SPHZ02000001">
    <property type="protein sequence ID" value="KAF0935526.1"/>
    <property type="molecule type" value="Genomic_DNA"/>
</dbReference>
<comment type="caution">
    <text evidence="1">The sequence shown here is derived from an EMBL/GenBank/DDBJ whole genome shotgun (WGS) entry which is preliminary data.</text>
</comment>